<evidence type="ECO:0000259" key="2">
    <source>
        <dbReference type="PROSITE" id="PS50943"/>
    </source>
</evidence>
<feature type="domain" description="HTH cro/C1-type" evidence="2">
    <location>
        <begin position="8"/>
        <end position="62"/>
    </location>
</feature>
<dbReference type="InterPro" id="IPR001387">
    <property type="entry name" value="Cro/C1-type_HTH"/>
</dbReference>
<dbReference type="InterPro" id="IPR010982">
    <property type="entry name" value="Lambda_DNA-bd_dom_sf"/>
</dbReference>
<keyword evidence="1" id="KW-0238">DNA-binding</keyword>
<dbReference type="Pfam" id="PF01381">
    <property type="entry name" value="HTH_3"/>
    <property type="match status" value="1"/>
</dbReference>
<dbReference type="RefSeq" id="WP_073279368.1">
    <property type="nucleotide sequence ID" value="NZ_FRAC01000029.1"/>
</dbReference>
<dbReference type="STRING" id="1121322.SAMN02745136_04594"/>
<protein>
    <submittedName>
        <fullName evidence="3">Helix-turn-helix</fullName>
    </submittedName>
</protein>
<evidence type="ECO:0000313" key="3">
    <source>
        <dbReference type="EMBL" id="SHL30553.1"/>
    </source>
</evidence>
<dbReference type="PANTHER" id="PTHR46558">
    <property type="entry name" value="TRACRIPTIONAL REGULATORY PROTEIN-RELATED-RELATED"/>
    <property type="match status" value="1"/>
</dbReference>
<gene>
    <name evidence="3" type="ORF">SAMN02745136_04594</name>
</gene>
<dbReference type="AlphaFoldDB" id="A0A1M6ZJN6"/>
<evidence type="ECO:0000313" key="4">
    <source>
        <dbReference type="Proteomes" id="UP000184386"/>
    </source>
</evidence>
<proteinExistence type="predicted"/>
<dbReference type="CDD" id="cd00093">
    <property type="entry name" value="HTH_XRE"/>
    <property type="match status" value="1"/>
</dbReference>
<dbReference type="Gene3D" id="1.10.260.40">
    <property type="entry name" value="lambda repressor-like DNA-binding domains"/>
    <property type="match status" value="1"/>
</dbReference>
<evidence type="ECO:0000256" key="1">
    <source>
        <dbReference type="ARBA" id="ARBA00023125"/>
    </source>
</evidence>
<dbReference type="SMART" id="SM00530">
    <property type="entry name" value="HTH_XRE"/>
    <property type="match status" value="1"/>
</dbReference>
<sequence>MSNFSDRLKELRKSKHLTQVNMASFLECTEQHYQRLEYGKVTPNANMIIKLADFFDVSADYLLGRSDNPVKL</sequence>
<dbReference type="EMBL" id="FRAC01000029">
    <property type="protein sequence ID" value="SHL30553.1"/>
    <property type="molecule type" value="Genomic_DNA"/>
</dbReference>
<reference evidence="3 4" key="1">
    <citation type="submission" date="2016-11" db="EMBL/GenBank/DDBJ databases">
        <authorList>
            <person name="Jaros S."/>
            <person name="Januszkiewicz K."/>
            <person name="Wedrychowicz H."/>
        </authorList>
    </citation>
    <scope>NUCLEOTIDE SEQUENCE [LARGE SCALE GENOMIC DNA]</scope>
    <source>
        <strain evidence="3 4">DSM 15929</strain>
    </source>
</reference>
<accession>A0A1M6ZJN6</accession>
<organism evidence="3 4">
    <name type="scientific">Anaerocolumna jejuensis DSM 15929</name>
    <dbReference type="NCBI Taxonomy" id="1121322"/>
    <lineage>
        <taxon>Bacteria</taxon>
        <taxon>Bacillati</taxon>
        <taxon>Bacillota</taxon>
        <taxon>Clostridia</taxon>
        <taxon>Lachnospirales</taxon>
        <taxon>Lachnospiraceae</taxon>
        <taxon>Anaerocolumna</taxon>
    </lineage>
</organism>
<dbReference type="GO" id="GO:0003677">
    <property type="term" value="F:DNA binding"/>
    <property type="evidence" value="ECO:0007669"/>
    <property type="project" value="UniProtKB-KW"/>
</dbReference>
<dbReference type="Proteomes" id="UP000184386">
    <property type="component" value="Unassembled WGS sequence"/>
</dbReference>
<dbReference type="SUPFAM" id="SSF47413">
    <property type="entry name" value="lambda repressor-like DNA-binding domains"/>
    <property type="match status" value="1"/>
</dbReference>
<name>A0A1M6ZJN6_9FIRM</name>
<dbReference type="PROSITE" id="PS50943">
    <property type="entry name" value="HTH_CROC1"/>
    <property type="match status" value="1"/>
</dbReference>
<dbReference type="PANTHER" id="PTHR46558:SF14">
    <property type="entry name" value="HTH-TYPE TRANSCRIPTIONAL REGULATOR ANSR"/>
    <property type="match status" value="1"/>
</dbReference>
<dbReference type="OrthoDB" id="9815852at2"/>
<keyword evidence="4" id="KW-1185">Reference proteome</keyword>